<keyword evidence="3" id="KW-1185">Reference proteome</keyword>
<proteinExistence type="predicted"/>
<accession>A0ABN9SQR2</accession>
<dbReference type="EMBL" id="CAUYUJ010012592">
    <property type="protein sequence ID" value="CAK0834261.1"/>
    <property type="molecule type" value="Genomic_DNA"/>
</dbReference>
<protein>
    <recommendedName>
        <fullName evidence="1">JmjC domain-containing protein</fullName>
    </recommendedName>
</protein>
<comment type="caution">
    <text evidence="2">The sequence shown here is derived from an EMBL/GenBank/DDBJ whole genome shotgun (WGS) entry which is preliminary data.</text>
</comment>
<dbReference type="Proteomes" id="UP001189429">
    <property type="component" value="Unassembled WGS sequence"/>
</dbReference>
<sequence length="124" mass="13402">MVWWARARAAPRAAARPLRFPLASRPPPSLSVSALVRLLHAGKKQCAAPRQLAGRKRWWLWPPARAAMSRQHPARLPGAPAAELAGALEVVQEVGDILFVPSGWGHAVLNLGSYNVCVAVEFDG</sequence>
<reference evidence="2" key="1">
    <citation type="submission" date="2023-10" db="EMBL/GenBank/DDBJ databases">
        <authorList>
            <person name="Chen Y."/>
            <person name="Shah S."/>
            <person name="Dougan E. K."/>
            <person name="Thang M."/>
            <person name="Chan C."/>
        </authorList>
    </citation>
    <scope>NUCLEOTIDE SEQUENCE [LARGE SCALE GENOMIC DNA]</scope>
</reference>
<evidence type="ECO:0000313" key="3">
    <source>
        <dbReference type="Proteomes" id="UP001189429"/>
    </source>
</evidence>
<dbReference type="SUPFAM" id="SSF51197">
    <property type="entry name" value="Clavaminate synthase-like"/>
    <property type="match status" value="1"/>
</dbReference>
<feature type="domain" description="JmjC" evidence="1">
    <location>
        <begin position="1"/>
        <end position="124"/>
    </location>
</feature>
<organism evidence="2 3">
    <name type="scientific">Prorocentrum cordatum</name>
    <dbReference type="NCBI Taxonomy" id="2364126"/>
    <lineage>
        <taxon>Eukaryota</taxon>
        <taxon>Sar</taxon>
        <taxon>Alveolata</taxon>
        <taxon>Dinophyceae</taxon>
        <taxon>Prorocentrales</taxon>
        <taxon>Prorocentraceae</taxon>
        <taxon>Prorocentrum</taxon>
    </lineage>
</organism>
<gene>
    <name evidence="2" type="ORF">PCOR1329_LOCUS31728</name>
</gene>
<evidence type="ECO:0000313" key="2">
    <source>
        <dbReference type="EMBL" id="CAK0834261.1"/>
    </source>
</evidence>
<dbReference type="Pfam" id="PF08007">
    <property type="entry name" value="JmjC_2"/>
    <property type="match status" value="1"/>
</dbReference>
<evidence type="ECO:0000259" key="1">
    <source>
        <dbReference type="PROSITE" id="PS51184"/>
    </source>
</evidence>
<dbReference type="Gene3D" id="2.60.120.650">
    <property type="entry name" value="Cupin"/>
    <property type="match status" value="1"/>
</dbReference>
<name>A0ABN9SQR2_9DINO</name>
<dbReference type="InterPro" id="IPR003347">
    <property type="entry name" value="JmjC_dom"/>
</dbReference>
<dbReference type="PROSITE" id="PS51184">
    <property type="entry name" value="JMJC"/>
    <property type="match status" value="1"/>
</dbReference>